<keyword evidence="3" id="KW-1185">Reference proteome</keyword>
<sequence>MDGDQRMKQHERSMSRSGNGARRAPSRATDCFDPAIQARGDPTGMSQPPEQASMSYNYGYTGSSFHGGSLQSNELQDYQHQDFVRGQRPQQASLQPQRRRTPQDPAAFSYDSSILYGFGQQGPSQGPFEAVPQYQTRQSAAIELSNQFAVPQYFAPEDSTGSGVAGLSPYLNAQLQSYNQPNPQRPNTTQSFSATISDFNAIGSGSMNRLDPAEQRQQSDQPSLEEAVGRYQRILRRTFDQTRAGRLVEAGASLLEISEWLVTNARDLGLLHDDSLHYRDRLKLWHDFNLCWLAICQKQKDLILEMIATNQQPSHTSLIRRERMESMGRDLIQLCDQLEPHGLVDYQMGIWEEEILSVLSQCLDLMESRPELQQQHNAMLEPTAVPRP</sequence>
<dbReference type="OrthoDB" id="5552418at2759"/>
<evidence type="ECO:0000256" key="1">
    <source>
        <dbReference type="SAM" id="MobiDB-lite"/>
    </source>
</evidence>
<protein>
    <submittedName>
        <fullName evidence="2">Uncharacterized protein</fullName>
    </submittedName>
</protein>
<dbReference type="RefSeq" id="XP_056523931.1">
    <property type="nucleotide sequence ID" value="XM_056664874.1"/>
</dbReference>
<feature type="region of interest" description="Disordered" evidence="1">
    <location>
        <begin position="206"/>
        <end position="226"/>
    </location>
</feature>
<feature type="compositionally biased region" description="Basic and acidic residues" evidence="1">
    <location>
        <begin position="1"/>
        <end position="14"/>
    </location>
</feature>
<proteinExistence type="predicted"/>
<gene>
    <name evidence="2" type="ORF">N7515_004130</name>
</gene>
<feature type="region of interest" description="Disordered" evidence="1">
    <location>
        <begin position="1"/>
        <end position="105"/>
    </location>
</feature>
<evidence type="ECO:0000313" key="3">
    <source>
        <dbReference type="Proteomes" id="UP001149079"/>
    </source>
</evidence>
<dbReference type="EMBL" id="JAPQKL010000003">
    <property type="protein sequence ID" value="KAJ5139282.1"/>
    <property type="molecule type" value="Genomic_DNA"/>
</dbReference>
<reference evidence="2" key="2">
    <citation type="journal article" date="2023" name="IMA Fungus">
        <title>Comparative genomic study of the Penicillium genus elucidates a diverse pangenome and 15 lateral gene transfer events.</title>
        <authorList>
            <person name="Petersen C."/>
            <person name="Sorensen T."/>
            <person name="Nielsen M.R."/>
            <person name="Sondergaard T.E."/>
            <person name="Sorensen J.L."/>
            <person name="Fitzpatrick D.A."/>
            <person name="Frisvad J.C."/>
            <person name="Nielsen K.L."/>
        </authorList>
    </citation>
    <scope>NUCLEOTIDE SEQUENCE</scope>
    <source>
        <strain evidence="2">IBT 22155</strain>
    </source>
</reference>
<name>A0A9W9H5Y8_9EURO</name>
<evidence type="ECO:0000313" key="2">
    <source>
        <dbReference type="EMBL" id="KAJ5139282.1"/>
    </source>
</evidence>
<reference evidence="2" key="1">
    <citation type="submission" date="2022-11" db="EMBL/GenBank/DDBJ databases">
        <authorList>
            <person name="Petersen C."/>
        </authorList>
    </citation>
    <scope>NUCLEOTIDE SEQUENCE</scope>
    <source>
        <strain evidence="2">IBT 22155</strain>
    </source>
</reference>
<feature type="compositionally biased region" description="Polar residues" evidence="1">
    <location>
        <begin position="44"/>
        <end position="76"/>
    </location>
</feature>
<dbReference type="Proteomes" id="UP001149079">
    <property type="component" value="Unassembled WGS sequence"/>
</dbReference>
<accession>A0A9W9H5Y8</accession>
<dbReference type="AlphaFoldDB" id="A0A9W9H5Y8"/>
<organism evidence="2 3">
    <name type="scientific">Penicillium bovifimosum</name>
    <dbReference type="NCBI Taxonomy" id="126998"/>
    <lineage>
        <taxon>Eukaryota</taxon>
        <taxon>Fungi</taxon>
        <taxon>Dikarya</taxon>
        <taxon>Ascomycota</taxon>
        <taxon>Pezizomycotina</taxon>
        <taxon>Eurotiomycetes</taxon>
        <taxon>Eurotiomycetidae</taxon>
        <taxon>Eurotiales</taxon>
        <taxon>Aspergillaceae</taxon>
        <taxon>Penicillium</taxon>
    </lineage>
</organism>
<comment type="caution">
    <text evidence="2">The sequence shown here is derived from an EMBL/GenBank/DDBJ whole genome shotgun (WGS) entry which is preliminary data.</text>
</comment>
<dbReference type="GeneID" id="81404044"/>